<reference evidence="5" key="2">
    <citation type="journal article" date="2017" name="Nat. Plants">
        <title>The Aegilops tauschii genome reveals multiple impacts of transposons.</title>
        <authorList>
            <person name="Zhao G."/>
            <person name="Zou C."/>
            <person name="Li K."/>
            <person name="Wang K."/>
            <person name="Li T."/>
            <person name="Gao L."/>
            <person name="Zhang X."/>
            <person name="Wang H."/>
            <person name="Yang Z."/>
            <person name="Liu X."/>
            <person name="Jiang W."/>
            <person name="Mao L."/>
            <person name="Kong X."/>
            <person name="Jiao Y."/>
            <person name="Jia J."/>
        </authorList>
    </citation>
    <scope>NUCLEOTIDE SEQUENCE [LARGE SCALE GENOMIC DNA]</scope>
    <source>
        <strain evidence="5">cv. AL8/78</strain>
    </source>
</reference>
<accession>A0A453LQV7</accession>
<feature type="compositionally biased region" description="Low complexity" evidence="2">
    <location>
        <begin position="1"/>
        <end position="11"/>
    </location>
</feature>
<reference evidence="5" key="1">
    <citation type="journal article" date="2014" name="Science">
        <title>Ancient hybridizations among the ancestral genomes of bread wheat.</title>
        <authorList>
            <consortium name="International Wheat Genome Sequencing Consortium,"/>
            <person name="Marcussen T."/>
            <person name="Sandve S.R."/>
            <person name="Heier L."/>
            <person name="Spannagl M."/>
            <person name="Pfeifer M."/>
            <person name="Jakobsen K.S."/>
            <person name="Wulff B.B."/>
            <person name="Steuernagel B."/>
            <person name="Mayer K.F."/>
            <person name="Olsen O.A."/>
        </authorList>
    </citation>
    <scope>NUCLEOTIDE SEQUENCE [LARGE SCALE GENOMIC DNA]</scope>
    <source>
        <strain evidence="5">cv. AL8/78</strain>
    </source>
</reference>
<dbReference type="InterPro" id="IPR006140">
    <property type="entry name" value="D-isomer_DH_NAD-bd"/>
</dbReference>
<dbReference type="GO" id="GO:0005739">
    <property type="term" value="C:mitochondrion"/>
    <property type="evidence" value="ECO:0007669"/>
    <property type="project" value="TreeGrafter"/>
</dbReference>
<keyword evidence="1" id="KW-0560">Oxidoreductase</keyword>
<dbReference type="Gene3D" id="3.40.50.720">
    <property type="entry name" value="NAD(P)-binding Rossmann-like Domain"/>
    <property type="match status" value="1"/>
</dbReference>
<dbReference type="PANTHER" id="PTHR42938">
    <property type="entry name" value="FORMATE DEHYDROGENASE 1"/>
    <property type="match status" value="1"/>
</dbReference>
<keyword evidence="5" id="KW-1185">Reference proteome</keyword>
<dbReference type="Pfam" id="PF02826">
    <property type="entry name" value="2-Hacid_dh_C"/>
    <property type="match status" value="1"/>
</dbReference>
<dbReference type="GO" id="GO:0009507">
    <property type="term" value="C:chloroplast"/>
    <property type="evidence" value="ECO:0007669"/>
    <property type="project" value="TreeGrafter"/>
</dbReference>
<evidence type="ECO:0000313" key="5">
    <source>
        <dbReference type="Proteomes" id="UP000015105"/>
    </source>
</evidence>
<protein>
    <recommendedName>
        <fullName evidence="3">D-isomer specific 2-hydroxyacid dehydrogenase NAD-binding domain-containing protein</fullName>
    </recommendedName>
</protein>
<dbReference type="PROSITE" id="PS00670">
    <property type="entry name" value="D_2_HYDROXYACID_DH_2"/>
    <property type="match status" value="1"/>
</dbReference>
<evidence type="ECO:0000259" key="3">
    <source>
        <dbReference type="Pfam" id="PF02826"/>
    </source>
</evidence>
<dbReference type="InterPro" id="IPR036291">
    <property type="entry name" value="NAD(P)-bd_dom_sf"/>
</dbReference>
<sequence length="208" mass="22831">GAPPGRRWGAGPRRRRAPGLRPGGQDGAGRIGRLLLQRLKPFGCTLLYHDRLRVDAALEEELGAAFEEEVDAMLPKCDVVVLNMPLTDKTRGMFDKEKIAKMKRGVIIVNNARGAVMDTQAVADACRSAHRRAGGDVWYPQPAPKDHPWRYMPNNAMTPHISGITIDAQVSRSLLCFQVRYAVLQGAGLPGAQLHCQGRQARQPVPVK</sequence>
<dbReference type="AlphaFoldDB" id="A0A453LQV7"/>
<dbReference type="GO" id="GO:0051287">
    <property type="term" value="F:NAD binding"/>
    <property type="evidence" value="ECO:0007669"/>
    <property type="project" value="InterPro"/>
</dbReference>
<reference evidence="4" key="5">
    <citation type="journal article" date="2021" name="G3 (Bethesda)">
        <title>Aegilops tauschii genome assembly Aet v5.0 features greater sequence contiguity and improved annotation.</title>
        <authorList>
            <person name="Wang L."/>
            <person name="Zhu T."/>
            <person name="Rodriguez J.C."/>
            <person name="Deal K.R."/>
            <person name="Dubcovsky J."/>
            <person name="McGuire P.E."/>
            <person name="Lux T."/>
            <person name="Spannagl M."/>
            <person name="Mayer K.F.X."/>
            <person name="Baldrich P."/>
            <person name="Meyers B.C."/>
            <person name="Huo N."/>
            <person name="Gu Y.Q."/>
            <person name="Zhou H."/>
            <person name="Devos K.M."/>
            <person name="Bennetzen J.L."/>
            <person name="Unver T."/>
            <person name="Budak H."/>
            <person name="Gulick P.J."/>
            <person name="Galiba G."/>
            <person name="Kalapos B."/>
            <person name="Nelson D.R."/>
            <person name="Li P."/>
            <person name="You F.M."/>
            <person name="Luo M.C."/>
            <person name="Dvorak J."/>
        </authorList>
    </citation>
    <scope>NUCLEOTIDE SEQUENCE [LARGE SCALE GENOMIC DNA]</scope>
    <source>
        <strain evidence="4">cv. AL8/78</strain>
    </source>
</reference>
<name>A0A453LQV7_AEGTS</name>
<dbReference type="Proteomes" id="UP000015105">
    <property type="component" value="Chromosome 5D"/>
</dbReference>
<dbReference type="PROSITE" id="PS00671">
    <property type="entry name" value="D_2_HYDROXYACID_DH_3"/>
    <property type="match status" value="1"/>
</dbReference>
<dbReference type="SUPFAM" id="SSF51735">
    <property type="entry name" value="NAD(P)-binding Rossmann-fold domains"/>
    <property type="match status" value="1"/>
</dbReference>
<feature type="region of interest" description="Disordered" evidence="2">
    <location>
        <begin position="1"/>
        <end position="26"/>
    </location>
</feature>
<dbReference type="GO" id="GO:0008863">
    <property type="term" value="F:formate dehydrogenase (NAD+) activity"/>
    <property type="evidence" value="ECO:0007669"/>
    <property type="project" value="TreeGrafter"/>
</dbReference>
<dbReference type="PANTHER" id="PTHR42938:SF26">
    <property type="entry name" value="FORMATE DEHYDROGENASE, MITOCHONDRIAL"/>
    <property type="match status" value="1"/>
</dbReference>
<dbReference type="EnsemblPlants" id="AET5Gv20886300.7">
    <property type="protein sequence ID" value="AET5Gv20886300.7"/>
    <property type="gene ID" value="AET5Gv20886300"/>
</dbReference>
<reference evidence="4" key="4">
    <citation type="submission" date="2019-03" db="UniProtKB">
        <authorList>
            <consortium name="EnsemblPlants"/>
        </authorList>
    </citation>
    <scope>IDENTIFICATION</scope>
</reference>
<evidence type="ECO:0000256" key="1">
    <source>
        <dbReference type="ARBA" id="ARBA00023002"/>
    </source>
</evidence>
<evidence type="ECO:0000256" key="2">
    <source>
        <dbReference type="SAM" id="MobiDB-lite"/>
    </source>
</evidence>
<dbReference type="InterPro" id="IPR029753">
    <property type="entry name" value="D-isomer_DH_CS"/>
</dbReference>
<proteinExistence type="predicted"/>
<reference evidence="4" key="3">
    <citation type="journal article" date="2017" name="Nature">
        <title>Genome sequence of the progenitor of the wheat D genome Aegilops tauschii.</title>
        <authorList>
            <person name="Luo M.C."/>
            <person name="Gu Y.Q."/>
            <person name="Puiu D."/>
            <person name="Wang H."/>
            <person name="Twardziok S.O."/>
            <person name="Deal K.R."/>
            <person name="Huo N."/>
            <person name="Zhu T."/>
            <person name="Wang L."/>
            <person name="Wang Y."/>
            <person name="McGuire P.E."/>
            <person name="Liu S."/>
            <person name="Long H."/>
            <person name="Ramasamy R.K."/>
            <person name="Rodriguez J.C."/>
            <person name="Van S.L."/>
            <person name="Yuan L."/>
            <person name="Wang Z."/>
            <person name="Xia Z."/>
            <person name="Xiao L."/>
            <person name="Anderson O.D."/>
            <person name="Ouyang S."/>
            <person name="Liang Y."/>
            <person name="Zimin A.V."/>
            <person name="Pertea G."/>
            <person name="Qi P."/>
            <person name="Bennetzen J.L."/>
            <person name="Dai X."/>
            <person name="Dawson M.W."/>
            <person name="Muller H.G."/>
            <person name="Kugler K."/>
            <person name="Rivarola-Duarte L."/>
            <person name="Spannagl M."/>
            <person name="Mayer K.F.X."/>
            <person name="Lu F.H."/>
            <person name="Bevan M.W."/>
            <person name="Leroy P."/>
            <person name="Li P."/>
            <person name="You F.M."/>
            <person name="Sun Q."/>
            <person name="Liu Z."/>
            <person name="Lyons E."/>
            <person name="Wicker T."/>
            <person name="Salzberg S.L."/>
            <person name="Devos K.M."/>
            <person name="Dvorak J."/>
        </authorList>
    </citation>
    <scope>NUCLEOTIDE SEQUENCE [LARGE SCALE GENOMIC DNA]</scope>
    <source>
        <strain evidence="4">cv. AL8/78</strain>
    </source>
</reference>
<dbReference type="Gramene" id="AET5Gv20886300.7">
    <property type="protein sequence ID" value="AET5Gv20886300.7"/>
    <property type="gene ID" value="AET5Gv20886300"/>
</dbReference>
<organism evidence="4 5">
    <name type="scientific">Aegilops tauschii subsp. strangulata</name>
    <name type="common">Goatgrass</name>
    <dbReference type="NCBI Taxonomy" id="200361"/>
    <lineage>
        <taxon>Eukaryota</taxon>
        <taxon>Viridiplantae</taxon>
        <taxon>Streptophyta</taxon>
        <taxon>Embryophyta</taxon>
        <taxon>Tracheophyta</taxon>
        <taxon>Spermatophyta</taxon>
        <taxon>Magnoliopsida</taxon>
        <taxon>Liliopsida</taxon>
        <taxon>Poales</taxon>
        <taxon>Poaceae</taxon>
        <taxon>BOP clade</taxon>
        <taxon>Pooideae</taxon>
        <taxon>Triticodae</taxon>
        <taxon>Triticeae</taxon>
        <taxon>Triticinae</taxon>
        <taxon>Aegilops</taxon>
    </lineage>
</organism>
<feature type="domain" description="D-isomer specific 2-hydroxyacid dehydrogenase NAD-binding" evidence="3">
    <location>
        <begin position="27"/>
        <end position="162"/>
    </location>
</feature>
<evidence type="ECO:0000313" key="4">
    <source>
        <dbReference type="EnsemblPlants" id="AET5Gv20886300.7"/>
    </source>
</evidence>